<dbReference type="InterPro" id="IPR011010">
    <property type="entry name" value="DNA_brk_join_enz"/>
</dbReference>
<accession>B0C121</accession>
<dbReference type="Gene3D" id="1.10.443.10">
    <property type="entry name" value="Intergrase catalytic core"/>
    <property type="match status" value="1"/>
</dbReference>
<name>B0C121_ACAM1</name>
<evidence type="ECO:0000256" key="3">
    <source>
        <dbReference type="ARBA" id="ARBA00023172"/>
    </source>
</evidence>
<dbReference type="HOGENOM" id="CLU_027562_8_0_3"/>
<dbReference type="GO" id="GO:0003677">
    <property type="term" value="F:DNA binding"/>
    <property type="evidence" value="ECO:0007669"/>
    <property type="project" value="UniProtKB-KW"/>
</dbReference>
<evidence type="ECO:0000256" key="2">
    <source>
        <dbReference type="ARBA" id="ARBA00023125"/>
    </source>
</evidence>
<proteinExistence type="inferred from homology"/>
<evidence type="ECO:0000313" key="5">
    <source>
        <dbReference type="EMBL" id="ABW27280.1"/>
    </source>
</evidence>
<protein>
    <submittedName>
        <fullName evidence="5">Phage integrase, putative</fullName>
    </submittedName>
</protein>
<dbReference type="CDD" id="cd00796">
    <property type="entry name" value="INT_Rci_Hp1_C"/>
    <property type="match status" value="1"/>
</dbReference>
<dbReference type="PANTHER" id="PTHR30349">
    <property type="entry name" value="PHAGE INTEGRASE-RELATED"/>
    <property type="match status" value="1"/>
</dbReference>
<gene>
    <name evidence="5" type="ordered locus">AM1_2269</name>
</gene>
<keyword evidence="2" id="KW-0238">DNA-binding</keyword>
<dbReference type="eggNOG" id="COG0582">
    <property type="taxonomic scope" value="Bacteria"/>
</dbReference>
<evidence type="ECO:0000259" key="4">
    <source>
        <dbReference type="PROSITE" id="PS51898"/>
    </source>
</evidence>
<dbReference type="STRING" id="329726.AM1_2269"/>
<dbReference type="SUPFAM" id="SSF56349">
    <property type="entry name" value="DNA breaking-rejoining enzymes"/>
    <property type="match status" value="1"/>
</dbReference>
<dbReference type="Pfam" id="PF00589">
    <property type="entry name" value="Phage_integrase"/>
    <property type="match status" value="1"/>
</dbReference>
<dbReference type="PROSITE" id="PS51898">
    <property type="entry name" value="TYR_RECOMBINASE"/>
    <property type="match status" value="1"/>
</dbReference>
<keyword evidence="3" id="KW-0233">DNA recombination</keyword>
<dbReference type="PANTHER" id="PTHR30349:SF41">
    <property type="entry name" value="INTEGRASE_RECOMBINASE PROTEIN MJ0367-RELATED"/>
    <property type="match status" value="1"/>
</dbReference>
<dbReference type="EMBL" id="CP000828">
    <property type="protein sequence ID" value="ABW27280.1"/>
    <property type="molecule type" value="Genomic_DNA"/>
</dbReference>
<dbReference type="InterPro" id="IPR002104">
    <property type="entry name" value="Integrase_catalytic"/>
</dbReference>
<dbReference type="InterPro" id="IPR050090">
    <property type="entry name" value="Tyrosine_recombinase_XerCD"/>
</dbReference>
<dbReference type="GO" id="GO:0015074">
    <property type="term" value="P:DNA integration"/>
    <property type="evidence" value="ECO:0007669"/>
    <property type="project" value="InterPro"/>
</dbReference>
<organism evidence="5 6">
    <name type="scientific">Acaryochloris marina (strain MBIC 11017)</name>
    <dbReference type="NCBI Taxonomy" id="329726"/>
    <lineage>
        <taxon>Bacteria</taxon>
        <taxon>Bacillati</taxon>
        <taxon>Cyanobacteriota</taxon>
        <taxon>Cyanophyceae</taxon>
        <taxon>Acaryochloridales</taxon>
        <taxon>Acaryochloridaceae</taxon>
        <taxon>Acaryochloris</taxon>
    </lineage>
</organism>
<dbReference type="InterPro" id="IPR013762">
    <property type="entry name" value="Integrase-like_cat_sf"/>
</dbReference>
<evidence type="ECO:0000313" key="6">
    <source>
        <dbReference type="Proteomes" id="UP000000268"/>
    </source>
</evidence>
<sequence>MKSRDKVQVTSDRGMLRLRWTYIDKRQSLNLGLENTRINRTYANGIARQIAEDIRCGEYDVTKNKYRPKLIGNSGLNCSELFDKFTTYKQHDLGISPRSVETRYIPLSRALNKWLDMPAHEVTKDHARHFMSIQSEHVTADTAKARIGLLGSCWKWAIQEELLATDNPWVGLRVALKPQPTQRVKPFNREEIKAILSEFRNNRYYSHYSDFVIFLFGVGCRFGEAAGLLWKHIADDFQTVWIGESVSRGYRKSTKTGKARTIVLSPNVQSMLKARYERLKPNLEDLVFPSPQGLPICDRSFRRRAWKTVLIKCGIEYRKPYAIRHSAVSHALASGADPISVAEQSGHDKRVMLESYAHVIQPQSVFIEF</sequence>
<dbReference type="Gene3D" id="1.10.150.130">
    <property type="match status" value="1"/>
</dbReference>
<comment type="similarity">
    <text evidence="1">Belongs to the 'phage' integrase family.</text>
</comment>
<dbReference type="InterPro" id="IPR022000">
    <property type="entry name" value="Min27-like_integrase_DNA_bind"/>
</dbReference>
<evidence type="ECO:0000256" key="1">
    <source>
        <dbReference type="ARBA" id="ARBA00008857"/>
    </source>
</evidence>
<dbReference type="InterPro" id="IPR010998">
    <property type="entry name" value="Integrase_recombinase_N"/>
</dbReference>
<dbReference type="AlphaFoldDB" id="B0C121"/>
<feature type="domain" description="Tyr recombinase" evidence="4">
    <location>
        <begin position="182"/>
        <end position="369"/>
    </location>
</feature>
<dbReference type="KEGG" id="amr:AM1_2269"/>
<dbReference type="GO" id="GO:0006310">
    <property type="term" value="P:DNA recombination"/>
    <property type="evidence" value="ECO:0007669"/>
    <property type="project" value="UniProtKB-KW"/>
</dbReference>
<keyword evidence="6" id="KW-1185">Reference proteome</keyword>
<dbReference type="Pfam" id="PF12167">
    <property type="entry name" value="Arm-DNA-bind_2"/>
    <property type="match status" value="1"/>
</dbReference>
<reference evidence="5 6" key="1">
    <citation type="journal article" date="2008" name="Proc. Natl. Acad. Sci. U.S.A.">
        <title>Niche adaptation and genome expansion in the chlorophyll d-producing cyanobacterium Acaryochloris marina.</title>
        <authorList>
            <person name="Swingley W.D."/>
            <person name="Chen M."/>
            <person name="Cheung P.C."/>
            <person name="Conrad A.L."/>
            <person name="Dejesa L.C."/>
            <person name="Hao J."/>
            <person name="Honchak B.M."/>
            <person name="Karbach L.E."/>
            <person name="Kurdoglu A."/>
            <person name="Lahiri S."/>
            <person name="Mastrian S.D."/>
            <person name="Miyashita H."/>
            <person name="Page L."/>
            <person name="Ramakrishna P."/>
            <person name="Satoh S."/>
            <person name="Sattley W.M."/>
            <person name="Shimada Y."/>
            <person name="Taylor H.L."/>
            <person name="Tomo T."/>
            <person name="Tsuchiya T."/>
            <person name="Wang Z.T."/>
            <person name="Raymond J."/>
            <person name="Mimuro M."/>
            <person name="Blankenship R.E."/>
            <person name="Touchman J.W."/>
        </authorList>
    </citation>
    <scope>NUCLEOTIDE SEQUENCE [LARGE SCALE GENOMIC DNA]</scope>
    <source>
        <strain evidence="6">MBIC 11017</strain>
    </source>
</reference>
<dbReference type="Proteomes" id="UP000000268">
    <property type="component" value="Chromosome"/>
</dbReference>